<evidence type="ECO:0000313" key="2">
    <source>
        <dbReference type="EMBL" id="RGK44629.1"/>
    </source>
</evidence>
<dbReference type="Pfam" id="PF23343">
    <property type="entry name" value="REP_ORF2-G2P"/>
    <property type="match status" value="1"/>
</dbReference>
<comment type="caution">
    <text evidence="2">The sequence shown here is derived from an EMBL/GenBank/DDBJ whole genome shotgun (WGS) entry which is preliminary data.</text>
</comment>
<evidence type="ECO:0000313" key="3">
    <source>
        <dbReference type="Proteomes" id="UP000261052"/>
    </source>
</evidence>
<dbReference type="InterPro" id="IPR056906">
    <property type="entry name" value="ORF2/G2P_dom"/>
</dbReference>
<sequence length="320" mass="37681">MIGYNVKIQEFHNGEVKFSIYPEGINFVPDEFKSYIENERIERKLQESQDGYIYNPFTEKIEKLKEFESAEIEAQRKAHSQRVSVTRSKNKIHDLARSETWEYFITLTYDDSKTDRYDYNACLKKCCQWLNNQHKRYAQDLAYIFVPEKHKDGAYHFHGLIANVGNMKLVDSGRVAIGKKSYIRTDKNASYPTIYNLGGWNYGWSTATKINDSYKATNYITKYVTKDICADLKGKHRYIASKNLHEPVELELLLSPYDCDRYAQLTFNGEEWLKYMVHDIAKNHGYDFKYESVVDGFKKAIYQIYQINYESEEKEDGKSK</sequence>
<protein>
    <recommendedName>
        <fullName evidence="1">Replication-associated protein ORF2/G2P domain-containing protein</fullName>
    </recommendedName>
</protein>
<name>A0A3E4M4K7_9FIRM</name>
<feature type="domain" description="Replication-associated protein ORF2/G2P" evidence="1">
    <location>
        <begin position="103"/>
        <end position="227"/>
    </location>
</feature>
<proteinExistence type="predicted"/>
<evidence type="ECO:0000259" key="1">
    <source>
        <dbReference type="Pfam" id="PF23343"/>
    </source>
</evidence>
<reference evidence="2 3" key="1">
    <citation type="submission" date="2018-08" db="EMBL/GenBank/DDBJ databases">
        <title>A genome reference for cultivated species of the human gut microbiota.</title>
        <authorList>
            <person name="Zou Y."/>
            <person name="Xue W."/>
            <person name="Luo G."/>
        </authorList>
    </citation>
    <scope>NUCLEOTIDE SEQUENCE [LARGE SCALE GENOMIC DNA]</scope>
    <source>
        <strain evidence="2 3">TF11-15AC</strain>
    </source>
</reference>
<organism evidence="2 3">
    <name type="scientific">Agathobacter rectalis</name>
    <dbReference type="NCBI Taxonomy" id="39491"/>
    <lineage>
        <taxon>Bacteria</taxon>
        <taxon>Bacillati</taxon>
        <taxon>Bacillota</taxon>
        <taxon>Clostridia</taxon>
        <taxon>Lachnospirales</taxon>
        <taxon>Lachnospiraceae</taxon>
        <taxon>Agathobacter</taxon>
    </lineage>
</organism>
<dbReference type="EMBL" id="QSQP01000003">
    <property type="protein sequence ID" value="RGK44629.1"/>
    <property type="molecule type" value="Genomic_DNA"/>
</dbReference>
<dbReference type="AlphaFoldDB" id="A0A3E4M4K7"/>
<gene>
    <name evidence="2" type="ORF">DXD13_03350</name>
</gene>
<dbReference type="RefSeq" id="WP_117685215.1">
    <property type="nucleotide sequence ID" value="NZ_QSQP01000003.1"/>
</dbReference>
<dbReference type="Proteomes" id="UP000261052">
    <property type="component" value="Unassembled WGS sequence"/>
</dbReference>
<accession>A0A3E4M4K7</accession>